<evidence type="ECO:0000256" key="1">
    <source>
        <dbReference type="SAM" id="MobiDB-lite"/>
    </source>
</evidence>
<name>A0ABQ2CED0_9MICC</name>
<protein>
    <submittedName>
        <fullName evidence="2">Uncharacterized protein</fullName>
    </submittedName>
</protein>
<sequence length="92" mass="9952">MAGGLHQSHTHPIRSSATGTVVGILFKQGCSILGQCTVRGQPWGSKLEQDVTRFTGVGQAVCAHANFLPAVPDPSEDTCKFPKRNKHRTHPY</sequence>
<evidence type="ECO:0000313" key="2">
    <source>
        <dbReference type="EMBL" id="GGI83113.1"/>
    </source>
</evidence>
<evidence type="ECO:0000313" key="3">
    <source>
        <dbReference type="Proteomes" id="UP000658754"/>
    </source>
</evidence>
<keyword evidence="3" id="KW-1185">Reference proteome</keyword>
<organism evidence="2 3">
    <name type="scientific">Pseudarthrobacter scleromae</name>
    <dbReference type="NCBI Taxonomy" id="158897"/>
    <lineage>
        <taxon>Bacteria</taxon>
        <taxon>Bacillati</taxon>
        <taxon>Actinomycetota</taxon>
        <taxon>Actinomycetes</taxon>
        <taxon>Micrococcales</taxon>
        <taxon>Micrococcaceae</taxon>
        <taxon>Pseudarthrobacter</taxon>
    </lineage>
</organism>
<gene>
    <name evidence="2" type="ORF">GCM10007175_20590</name>
</gene>
<feature type="compositionally biased region" description="Basic residues" evidence="1">
    <location>
        <begin position="81"/>
        <end position="92"/>
    </location>
</feature>
<dbReference type="EMBL" id="BMKV01000003">
    <property type="protein sequence ID" value="GGI83113.1"/>
    <property type="molecule type" value="Genomic_DNA"/>
</dbReference>
<proteinExistence type="predicted"/>
<feature type="region of interest" description="Disordered" evidence="1">
    <location>
        <begin position="73"/>
        <end position="92"/>
    </location>
</feature>
<accession>A0ABQ2CED0</accession>
<dbReference type="Proteomes" id="UP000658754">
    <property type="component" value="Unassembled WGS sequence"/>
</dbReference>
<reference evidence="3" key="1">
    <citation type="journal article" date="2019" name="Int. J. Syst. Evol. Microbiol.">
        <title>The Global Catalogue of Microorganisms (GCM) 10K type strain sequencing project: providing services to taxonomists for standard genome sequencing and annotation.</title>
        <authorList>
            <consortium name="The Broad Institute Genomics Platform"/>
            <consortium name="The Broad Institute Genome Sequencing Center for Infectious Disease"/>
            <person name="Wu L."/>
            <person name="Ma J."/>
        </authorList>
    </citation>
    <scope>NUCLEOTIDE SEQUENCE [LARGE SCALE GENOMIC DNA]</scope>
    <source>
        <strain evidence="3">CGMCC 1.3601</strain>
    </source>
</reference>
<comment type="caution">
    <text evidence="2">The sequence shown here is derived from an EMBL/GenBank/DDBJ whole genome shotgun (WGS) entry which is preliminary data.</text>
</comment>